<sequence>MENQSTPEIDHGTDYLYRLAEILRKYNHPIVLVEVSALRYMGVRVSSSDIDLLIRDSQYDSIKADFEASKVFRRIAQNYGARLSDRYVEEFIPRFYSDSSHKWDTNAVNLWSESFYKLKIEDAELTQVEGITVLNPHVVDERFTRIIETEELSVEKLRSHGCFGVAKGAFRDAQFFLPSIPALCQALLRQEEHRCQIEDILESRPVYQLENLIRYLYLENPAHRDILLPLLGPHKHAMEELIRKYKRKPHTIIERGSNGEWTVSTKQYH</sequence>
<protein>
    <recommendedName>
        <fullName evidence="3">Nucleotidyltransferase family protein</fullName>
    </recommendedName>
</protein>
<evidence type="ECO:0008006" key="3">
    <source>
        <dbReference type="Google" id="ProtNLM"/>
    </source>
</evidence>
<gene>
    <name evidence="1" type="ORF">TWF718_001158</name>
</gene>
<dbReference type="EMBL" id="JAVHNR010000001">
    <property type="protein sequence ID" value="KAK6356817.1"/>
    <property type="molecule type" value="Genomic_DNA"/>
</dbReference>
<keyword evidence="2" id="KW-1185">Reference proteome</keyword>
<organism evidence="1 2">
    <name type="scientific">Orbilia javanica</name>
    <dbReference type="NCBI Taxonomy" id="47235"/>
    <lineage>
        <taxon>Eukaryota</taxon>
        <taxon>Fungi</taxon>
        <taxon>Dikarya</taxon>
        <taxon>Ascomycota</taxon>
        <taxon>Pezizomycotina</taxon>
        <taxon>Orbiliomycetes</taxon>
        <taxon>Orbiliales</taxon>
        <taxon>Orbiliaceae</taxon>
        <taxon>Orbilia</taxon>
    </lineage>
</organism>
<dbReference type="AlphaFoldDB" id="A0AAN8RMI1"/>
<accession>A0AAN8RMI1</accession>
<proteinExistence type="predicted"/>
<name>A0AAN8RMI1_9PEZI</name>
<dbReference type="Proteomes" id="UP001313282">
    <property type="component" value="Unassembled WGS sequence"/>
</dbReference>
<evidence type="ECO:0000313" key="2">
    <source>
        <dbReference type="Proteomes" id="UP001313282"/>
    </source>
</evidence>
<comment type="caution">
    <text evidence="1">The sequence shown here is derived from an EMBL/GenBank/DDBJ whole genome shotgun (WGS) entry which is preliminary data.</text>
</comment>
<evidence type="ECO:0000313" key="1">
    <source>
        <dbReference type="EMBL" id="KAK6356817.1"/>
    </source>
</evidence>
<reference evidence="1 2" key="1">
    <citation type="submission" date="2019-10" db="EMBL/GenBank/DDBJ databases">
        <authorList>
            <person name="Palmer J.M."/>
        </authorList>
    </citation>
    <scope>NUCLEOTIDE SEQUENCE [LARGE SCALE GENOMIC DNA]</scope>
    <source>
        <strain evidence="1 2">TWF718</strain>
    </source>
</reference>